<evidence type="ECO:0000256" key="1">
    <source>
        <dbReference type="ARBA" id="ARBA00022729"/>
    </source>
</evidence>
<evidence type="ECO:0000313" key="4">
    <source>
        <dbReference type="EMBL" id="VBB45626.1"/>
    </source>
</evidence>
<evidence type="ECO:0000259" key="3">
    <source>
        <dbReference type="Pfam" id="PF02563"/>
    </source>
</evidence>
<dbReference type="PANTHER" id="PTHR33619">
    <property type="entry name" value="POLYSACCHARIDE EXPORT PROTEIN GFCE-RELATED"/>
    <property type="match status" value="1"/>
</dbReference>
<feature type="transmembrane region" description="Helical" evidence="2">
    <location>
        <begin position="236"/>
        <end position="256"/>
    </location>
</feature>
<dbReference type="Gene3D" id="3.30.1950.10">
    <property type="entry name" value="wza like domain"/>
    <property type="match status" value="1"/>
</dbReference>
<dbReference type="AlphaFoldDB" id="A0A653AC88"/>
<accession>A0A653AC88</accession>
<keyword evidence="2" id="KW-0472">Membrane</keyword>
<dbReference type="PANTHER" id="PTHR33619:SF3">
    <property type="entry name" value="POLYSACCHARIDE EXPORT PROTEIN GFCE-RELATED"/>
    <property type="match status" value="1"/>
</dbReference>
<sequence length="260" mass="29718">MKHHKYISIIKTGILYFCLLLLFTFTFNSCYTTHDTALLQDSKSLPVYEKTNFTDYKIQPNDELLFRVLSSDEDFVNLIGMGGNSGSSNKAISYRVYPDSIVDLPFVDTIKVAGFTLDEAEEKIKNKFREIIPDAEVKLTLANKTYTVIGDIGTGVFPAYREKLTIYQALAQAGEILLSGDRKHIRIIRETSSKPEILEFDIRPKSVIDSKYYYVYPNDIIYVQRNVSSFYKVNNYSSFLGLITSSISLFITVFYLNKTN</sequence>
<reference evidence="4" key="1">
    <citation type="submission" date="2018-07" db="EMBL/GenBank/DDBJ databases">
        <authorList>
            <consortium name="Genoscope - CEA"/>
            <person name="William W."/>
        </authorList>
    </citation>
    <scope>NUCLEOTIDE SEQUENCE</scope>
    <source>
        <strain evidence="4">IK1</strain>
    </source>
</reference>
<keyword evidence="2" id="KW-0812">Transmembrane</keyword>
<feature type="domain" description="Polysaccharide export protein N-terminal" evidence="3">
    <location>
        <begin position="54"/>
        <end position="141"/>
    </location>
</feature>
<keyword evidence="1" id="KW-0732">Signal</keyword>
<proteinExistence type="predicted"/>
<organism evidence="4">
    <name type="scientific">uncultured Paludibacter sp</name>
    <dbReference type="NCBI Taxonomy" id="497635"/>
    <lineage>
        <taxon>Bacteria</taxon>
        <taxon>Pseudomonadati</taxon>
        <taxon>Bacteroidota</taxon>
        <taxon>Bacteroidia</taxon>
        <taxon>Bacteroidales</taxon>
        <taxon>Paludibacteraceae</taxon>
        <taxon>Paludibacter</taxon>
        <taxon>environmental samples</taxon>
    </lineage>
</organism>
<protein>
    <submittedName>
        <fullName evidence="4">Polysaccharide export protein, BexD/CtrA/VexA family protein</fullName>
    </submittedName>
</protein>
<dbReference type="GO" id="GO:0015159">
    <property type="term" value="F:polysaccharide transmembrane transporter activity"/>
    <property type="evidence" value="ECO:0007669"/>
    <property type="project" value="InterPro"/>
</dbReference>
<dbReference type="InterPro" id="IPR003715">
    <property type="entry name" value="Poly_export_N"/>
</dbReference>
<keyword evidence="2" id="KW-1133">Transmembrane helix</keyword>
<dbReference type="Pfam" id="PF02563">
    <property type="entry name" value="Poly_export"/>
    <property type="match status" value="1"/>
</dbReference>
<name>A0A653AC88_9BACT</name>
<gene>
    <name evidence="4" type="ORF">TRIP_D310021</name>
</gene>
<dbReference type="EMBL" id="UPXZ01000025">
    <property type="protein sequence ID" value="VBB45626.1"/>
    <property type="molecule type" value="Genomic_DNA"/>
</dbReference>
<evidence type="ECO:0000256" key="2">
    <source>
        <dbReference type="SAM" id="Phobius"/>
    </source>
</evidence>
<dbReference type="Gene3D" id="3.10.560.10">
    <property type="entry name" value="Outer membrane lipoprotein wza domain like"/>
    <property type="match status" value="1"/>
</dbReference>
<dbReference type="InterPro" id="IPR049712">
    <property type="entry name" value="Poly_export"/>
</dbReference>